<dbReference type="InterPro" id="IPR036322">
    <property type="entry name" value="WD40_repeat_dom_sf"/>
</dbReference>
<keyword evidence="4" id="KW-1185">Reference proteome</keyword>
<dbReference type="OrthoDB" id="10593026at2759"/>
<feature type="non-terminal residue" evidence="3">
    <location>
        <position position="1"/>
    </location>
</feature>
<evidence type="ECO:0000256" key="1">
    <source>
        <dbReference type="SAM" id="MobiDB-lite"/>
    </source>
</evidence>
<name>A0A813DFU7_POLGL</name>
<sequence>ASPQPSVAASWSLPDQDVLVAAATHKAREDSLEINSIQLFEPEPSGVAGVLRCVAALPAEGLEGGVTTMSLWPSIGPAGTCCRVLCGTGKGSLAVFCIPWPPPDVAKAAVHPDAGTLPSQALTPWPLEAHARLAHGKAIADVQWRNQKEATQETYRELVSAGQDGVLKVWRFEGELVCTHVLAGPLHSPGGSLLSTCWDSSAPEGEAALLAGGRDQTVFRWLPEAATPNIPAIAASKPKEPKDKDTHGGKHLDEKLLPQPASHPGSAVASRSKNRGVTGGVRQGQASSLLAVASAALYQQSSKSRALELARLAAGLGASSGHSRGRRLGLWELWPGEDEMLDMQTVCGGSSGSSSGFPASPSLTSAIFINNQQFADSWLEMELNQKLQAVGAEDRATSLHKARLLKFWAADVQEALEVDDGPGPSGSAGAGGDAPACLSAGWLWAALGPASGDRSTWEAVLSRLVAASDPSRAASTEGVHHAAAAALAIGLIDEAVHLYLKSDLLVDALLLARLRLPGRHPLIGYVYRQWAADLKRRGRHDQSAACQLAVGELGAALADLEDWLPPRRSQLLGPDPVRLAGAFAAACVSAALATAHLRPTPEAKDEEATDDNDCDASLAFDHRCWWGHPELRAAVQAWKRCIVEALHAGRLSQALALARVGPLQRAPTAGERFLRGALAGYASAIAWWRELHSQSFGEDGFDRTQEKEEGDMGRQQQPLHTFLRRGSSAIADGGECDWDFEWRALTWLPAFGAMNQEDPLLAAAVELGRSCASLASGATRAAAADDAPWAHLASSVDCLLRASRDLRQPRASLDDAARASASTATLAAATASGSQLAGIALCRLAALSRRPGCASRSQGECVASTAQLAASQLTRGSGGHKVPKAKASDEGSQWLLMGTVLFGNTSTSSVSEILRQAYGFSRLSAQEAVPSASLLERVAGVVLRLSTAPDPLALAIELEQAAVIGLEACGFPAPPGRPESLTVSIDPDSLVANYVQRLKDIHSSCSCKLLVPLALSAWCQRWLEGQSSPMREGPKSDADQEPEYEVTGEEDRGPAGATSCGSSASASVRLLHGIAEFVAESWADAQLQTEAAE</sequence>
<feature type="region of interest" description="Disordered" evidence="1">
    <location>
        <begin position="230"/>
        <end position="281"/>
    </location>
</feature>
<dbReference type="InterPro" id="IPR052640">
    <property type="entry name" value="Gemin-5"/>
</dbReference>
<feature type="non-terminal residue" evidence="3">
    <location>
        <position position="1093"/>
    </location>
</feature>
<protein>
    <recommendedName>
        <fullName evidence="2">Gem-associated protein 5 TPR domain-containing protein</fullName>
    </recommendedName>
</protein>
<gene>
    <name evidence="3" type="ORF">PGLA1383_LOCUS3785</name>
</gene>
<feature type="compositionally biased region" description="Acidic residues" evidence="1">
    <location>
        <begin position="1039"/>
        <end position="1048"/>
    </location>
</feature>
<feature type="region of interest" description="Disordered" evidence="1">
    <location>
        <begin position="1026"/>
        <end position="1062"/>
    </location>
</feature>
<accession>A0A813DFU7</accession>
<dbReference type="PANTHER" id="PTHR46362:SF1">
    <property type="entry name" value="GEM-ASSOCIATED PROTEIN 5"/>
    <property type="match status" value="1"/>
</dbReference>
<feature type="domain" description="Gem-associated protein 5 TPR" evidence="2">
    <location>
        <begin position="477"/>
        <end position="558"/>
    </location>
</feature>
<evidence type="ECO:0000313" key="4">
    <source>
        <dbReference type="Proteomes" id="UP000654075"/>
    </source>
</evidence>
<dbReference type="GO" id="GO:0032797">
    <property type="term" value="C:SMN complex"/>
    <property type="evidence" value="ECO:0007669"/>
    <property type="project" value="TreeGrafter"/>
</dbReference>
<comment type="caution">
    <text evidence="3">The sequence shown here is derived from an EMBL/GenBank/DDBJ whole genome shotgun (WGS) entry which is preliminary data.</text>
</comment>
<dbReference type="AlphaFoldDB" id="A0A813DFU7"/>
<dbReference type="Gene3D" id="2.130.10.10">
    <property type="entry name" value="YVTN repeat-like/Quinoprotein amine dehydrogenase"/>
    <property type="match status" value="1"/>
</dbReference>
<dbReference type="EMBL" id="CAJNNV010001358">
    <property type="protein sequence ID" value="CAE8584862.1"/>
    <property type="molecule type" value="Genomic_DNA"/>
</dbReference>
<dbReference type="GO" id="GO:0000387">
    <property type="term" value="P:spliceosomal snRNP assembly"/>
    <property type="evidence" value="ECO:0007669"/>
    <property type="project" value="TreeGrafter"/>
</dbReference>
<evidence type="ECO:0000313" key="3">
    <source>
        <dbReference type="EMBL" id="CAE8584862.1"/>
    </source>
</evidence>
<dbReference type="Proteomes" id="UP000654075">
    <property type="component" value="Unassembled WGS sequence"/>
</dbReference>
<feature type="compositionally biased region" description="Basic and acidic residues" evidence="1">
    <location>
        <begin position="237"/>
        <end position="256"/>
    </location>
</feature>
<dbReference type="InterPro" id="IPR015943">
    <property type="entry name" value="WD40/YVTN_repeat-like_dom_sf"/>
</dbReference>
<dbReference type="InterPro" id="IPR056421">
    <property type="entry name" value="TPR_GEMI5"/>
</dbReference>
<dbReference type="GO" id="GO:0003730">
    <property type="term" value="F:mRNA 3'-UTR binding"/>
    <property type="evidence" value="ECO:0007669"/>
    <property type="project" value="TreeGrafter"/>
</dbReference>
<proteinExistence type="predicted"/>
<evidence type="ECO:0000259" key="2">
    <source>
        <dbReference type="Pfam" id="PF23774"/>
    </source>
</evidence>
<organism evidence="3 4">
    <name type="scientific">Polarella glacialis</name>
    <name type="common">Dinoflagellate</name>
    <dbReference type="NCBI Taxonomy" id="89957"/>
    <lineage>
        <taxon>Eukaryota</taxon>
        <taxon>Sar</taxon>
        <taxon>Alveolata</taxon>
        <taxon>Dinophyceae</taxon>
        <taxon>Suessiales</taxon>
        <taxon>Suessiaceae</taxon>
        <taxon>Polarella</taxon>
    </lineage>
</organism>
<dbReference type="SUPFAM" id="SSF50978">
    <property type="entry name" value="WD40 repeat-like"/>
    <property type="match status" value="1"/>
</dbReference>
<dbReference type="Pfam" id="PF23774">
    <property type="entry name" value="TPR_GEMI5"/>
    <property type="match status" value="1"/>
</dbReference>
<dbReference type="GO" id="GO:0005634">
    <property type="term" value="C:nucleus"/>
    <property type="evidence" value="ECO:0007669"/>
    <property type="project" value="TreeGrafter"/>
</dbReference>
<dbReference type="PANTHER" id="PTHR46362">
    <property type="entry name" value="GEM-ASSOCIATED PROTEIN 5"/>
    <property type="match status" value="1"/>
</dbReference>
<reference evidence="3" key="1">
    <citation type="submission" date="2021-02" db="EMBL/GenBank/DDBJ databases">
        <authorList>
            <person name="Dougan E. K."/>
            <person name="Rhodes N."/>
            <person name="Thang M."/>
            <person name="Chan C."/>
        </authorList>
    </citation>
    <scope>NUCLEOTIDE SEQUENCE</scope>
</reference>